<proteinExistence type="predicted"/>
<comment type="caution">
    <text evidence="2">The sequence shown here is derived from an EMBL/GenBank/DDBJ whole genome shotgun (WGS) entry which is preliminary data.</text>
</comment>
<dbReference type="Proteomes" id="UP000321814">
    <property type="component" value="Unassembled WGS sequence"/>
</dbReference>
<evidence type="ECO:0000313" key="2">
    <source>
        <dbReference type="EMBL" id="TXK80852.1"/>
    </source>
</evidence>
<dbReference type="EMBL" id="VRLR01000005">
    <property type="protein sequence ID" value="TXK80852.1"/>
    <property type="molecule type" value="Genomic_DNA"/>
</dbReference>
<keyword evidence="3" id="KW-1185">Reference proteome</keyword>
<reference evidence="2 3" key="1">
    <citation type="submission" date="2019-08" db="EMBL/GenBank/DDBJ databases">
        <title>Draft genome analysis of Rheinheimera tangshanensis isolated from the roots of fresh rice plants (Oryza sativa).</title>
        <authorList>
            <person name="Yu Q."/>
            <person name="Qi Y."/>
            <person name="Zhang H."/>
            <person name="Pu J."/>
        </authorList>
    </citation>
    <scope>NUCLEOTIDE SEQUENCE [LARGE SCALE GENOMIC DNA]</scope>
    <source>
        <strain evidence="2 3">JA3-B52</strain>
    </source>
</reference>
<gene>
    <name evidence="2" type="ORF">FU839_10410</name>
</gene>
<feature type="chain" id="PRO_5023098018" description="Orphan protein" evidence="1">
    <location>
        <begin position="19"/>
        <end position="162"/>
    </location>
</feature>
<dbReference type="OrthoDB" id="5741133at2"/>
<name>A0A5C8LZM7_9GAMM</name>
<evidence type="ECO:0000256" key="1">
    <source>
        <dbReference type="SAM" id="SignalP"/>
    </source>
</evidence>
<keyword evidence="1" id="KW-0732">Signal</keyword>
<organism evidence="2 3">
    <name type="scientific">Rheinheimera tangshanensis</name>
    <dbReference type="NCBI Taxonomy" id="400153"/>
    <lineage>
        <taxon>Bacteria</taxon>
        <taxon>Pseudomonadati</taxon>
        <taxon>Pseudomonadota</taxon>
        <taxon>Gammaproteobacteria</taxon>
        <taxon>Chromatiales</taxon>
        <taxon>Chromatiaceae</taxon>
        <taxon>Rheinheimera</taxon>
    </lineage>
</organism>
<dbReference type="AlphaFoldDB" id="A0A5C8LZM7"/>
<evidence type="ECO:0008006" key="4">
    <source>
        <dbReference type="Google" id="ProtNLM"/>
    </source>
</evidence>
<evidence type="ECO:0000313" key="3">
    <source>
        <dbReference type="Proteomes" id="UP000321814"/>
    </source>
</evidence>
<dbReference type="InterPro" id="IPR046525">
    <property type="entry name" value="DUF6702"/>
</dbReference>
<feature type="signal peptide" evidence="1">
    <location>
        <begin position="1"/>
        <end position="18"/>
    </location>
</feature>
<dbReference type="Pfam" id="PF20420">
    <property type="entry name" value="DUF6702"/>
    <property type="match status" value="1"/>
</dbReference>
<protein>
    <recommendedName>
        <fullName evidence="4">Orphan protein</fullName>
    </recommendedName>
</protein>
<sequence>MMRWIVIVLCCLSVQLSAHEMKSAITKVLFNPRTGNVEIMHRFYVHDAEHAVKKLLDKSADLIAKQSTRDSFALYVSSHFQLKSDGQDLKLSLVGNELDGRFFWVYQEVAIPQHLTQLQLRHDSLQSLWPDQVNVVNIEGRGKVKTLKFTPEQQWQQVQFSK</sequence>
<accession>A0A5C8LZM7</accession>